<dbReference type="GO" id="GO:0046656">
    <property type="term" value="P:folic acid biosynthetic process"/>
    <property type="evidence" value="ECO:0007669"/>
    <property type="project" value="UniProtKB-KW"/>
</dbReference>
<evidence type="ECO:0000256" key="5">
    <source>
        <dbReference type="ARBA" id="ARBA00012458"/>
    </source>
</evidence>
<name>A0A6M0RMH1_9CYAN</name>
<keyword evidence="9" id="KW-0460">Magnesium</keyword>
<sequence length="371" mass="40744">MAFTVVTRGFKQEFERWTDALETANGLKPQLKSWFVDIRIFDGKDLVWMYSKLRAHPEYIGPGTYDRLARLFMAEGQQKVASRQAWTIRGHQFNWGERTYLMGVINITPDSFSDGGQFNSVETALKQAEALLAANIDILDLGGQSTRPGAEQISLGEELNRVIPVIEAIRQADNADLNQAVISVDTTRATVARAAVEAGADIINDISGATYEPDMLKVAAEKEVPIILMHLRGTPETMQQMTDYGDLMGEISKFLREQIEQALAVGVPIQNICIDPGIGFAKSYPQNLEILRKLPDLVELGCPILVGASRKSFIGWILDQPDPKQREWGTAAACTAAIGGGADILRVHNGAAMADVARVADAIWRQTESTD</sequence>
<comment type="catalytic activity">
    <reaction evidence="1">
        <text>(7,8-dihydropterin-6-yl)methyl diphosphate + 4-aminobenzoate = 7,8-dihydropteroate + diphosphate</text>
        <dbReference type="Rhea" id="RHEA:19949"/>
        <dbReference type="ChEBI" id="CHEBI:17836"/>
        <dbReference type="ChEBI" id="CHEBI:17839"/>
        <dbReference type="ChEBI" id="CHEBI:33019"/>
        <dbReference type="ChEBI" id="CHEBI:72950"/>
        <dbReference type="EC" id="2.5.1.15"/>
    </reaction>
</comment>
<dbReference type="GO" id="GO:0046654">
    <property type="term" value="P:tetrahydrofolate biosynthetic process"/>
    <property type="evidence" value="ECO:0007669"/>
    <property type="project" value="TreeGrafter"/>
</dbReference>
<comment type="cofactor">
    <cofactor evidence="2">
        <name>Mg(2+)</name>
        <dbReference type="ChEBI" id="CHEBI:18420"/>
    </cofactor>
</comment>
<dbReference type="GO" id="GO:0004156">
    <property type="term" value="F:dihydropteroate synthase activity"/>
    <property type="evidence" value="ECO:0007669"/>
    <property type="project" value="UniProtKB-EC"/>
</dbReference>
<dbReference type="GO" id="GO:0046872">
    <property type="term" value="F:metal ion binding"/>
    <property type="evidence" value="ECO:0007669"/>
    <property type="project" value="UniProtKB-KW"/>
</dbReference>
<evidence type="ECO:0000256" key="1">
    <source>
        <dbReference type="ARBA" id="ARBA00000012"/>
    </source>
</evidence>
<dbReference type="Proteomes" id="UP000481033">
    <property type="component" value="Unassembled WGS sequence"/>
</dbReference>
<dbReference type="AlphaFoldDB" id="A0A6M0RMH1"/>
<dbReference type="PANTHER" id="PTHR20941">
    <property type="entry name" value="FOLATE SYNTHESIS PROTEINS"/>
    <property type="match status" value="1"/>
</dbReference>
<keyword evidence="7 13" id="KW-0808">Transferase</keyword>
<dbReference type="EMBL" id="QXHD01000004">
    <property type="protein sequence ID" value="NEZ57040.1"/>
    <property type="molecule type" value="Genomic_DNA"/>
</dbReference>
<dbReference type="RefSeq" id="WP_163670707.1">
    <property type="nucleotide sequence ID" value="NZ_QXHD01000004.1"/>
</dbReference>
<evidence type="ECO:0000256" key="10">
    <source>
        <dbReference type="ARBA" id="ARBA00022909"/>
    </source>
</evidence>
<evidence type="ECO:0000256" key="11">
    <source>
        <dbReference type="ARBA" id="ARBA00030193"/>
    </source>
</evidence>
<evidence type="ECO:0000256" key="4">
    <source>
        <dbReference type="ARBA" id="ARBA00009503"/>
    </source>
</evidence>
<accession>A0A6M0RMH1</accession>
<dbReference type="Gene3D" id="3.20.20.20">
    <property type="entry name" value="Dihydropteroate synthase-like"/>
    <property type="match status" value="1"/>
</dbReference>
<keyword evidence="14" id="KW-1185">Reference proteome</keyword>
<comment type="caution">
    <text evidence="13">The sequence shown here is derived from an EMBL/GenBank/DDBJ whole genome shotgun (WGS) entry which is preliminary data.</text>
</comment>
<evidence type="ECO:0000313" key="14">
    <source>
        <dbReference type="Proteomes" id="UP000481033"/>
    </source>
</evidence>
<reference evidence="13 14" key="1">
    <citation type="journal article" date="2020" name="Microb. Ecol.">
        <title>Ecogenomics of the Marine Benthic Filamentous Cyanobacterium Adonisia.</title>
        <authorList>
            <person name="Walter J.M."/>
            <person name="Coutinho F.H."/>
            <person name="Leomil L."/>
            <person name="Hargreaves P.I."/>
            <person name="Campeao M.E."/>
            <person name="Vieira V.V."/>
            <person name="Silva B.S."/>
            <person name="Fistarol G.O."/>
            <person name="Salomon P.S."/>
            <person name="Sawabe T."/>
            <person name="Mino S."/>
            <person name="Hosokawa M."/>
            <person name="Miyashita H."/>
            <person name="Maruyama F."/>
            <person name="van Verk M.C."/>
            <person name="Dutilh B.E."/>
            <person name="Thompson C.C."/>
            <person name="Thompson F.L."/>
        </authorList>
    </citation>
    <scope>NUCLEOTIDE SEQUENCE [LARGE SCALE GENOMIC DNA]</scope>
    <source>
        <strain evidence="13 14">CCMR0081</strain>
    </source>
</reference>
<gene>
    <name evidence="13" type="primary">folP</name>
    <name evidence="13" type="ORF">DXZ20_15410</name>
</gene>
<dbReference type="InterPro" id="IPR006390">
    <property type="entry name" value="DHP_synth_dom"/>
</dbReference>
<dbReference type="GO" id="GO:0005829">
    <property type="term" value="C:cytosol"/>
    <property type="evidence" value="ECO:0007669"/>
    <property type="project" value="TreeGrafter"/>
</dbReference>
<comment type="similarity">
    <text evidence="4">Belongs to the DHPS family.</text>
</comment>
<dbReference type="NCBIfam" id="TIGR01496">
    <property type="entry name" value="DHPS"/>
    <property type="match status" value="1"/>
</dbReference>
<dbReference type="Pfam" id="PF00809">
    <property type="entry name" value="Pterin_bind"/>
    <property type="match status" value="1"/>
</dbReference>
<dbReference type="InterPro" id="IPR011005">
    <property type="entry name" value="Dihydropteroate_synth-like_sf"/>
</dbReference>
<comment type="pathway">
    <text evidence="3">Cofactor biosynthesis; tetrahydrofolate biosynthesis; 7,8-dihydrofolate from 2-amino-4-hydroxy-6-hydroxymethyl-7,8-dihydropteridine diphosphate and 4-aminobenzoate: step 1/2.</text>
</comment>
<dbReference type="InterPro" id="IPR000489">
    <property type="entry name" value="Pterin-binding_dom"/>
</dbReference>
<evidence type="ECO:0000256" key="6">
    <source>
        <dbReference type="ARBA" id="ARBA00016919"/>
    </source>
</evidence>
<dbReference type="InterPro" id="IPR045031">
    <property type="entry name" value="DHP_synth-like"/>
</dbReference>
<evidence type="ECO:0000259" key="12">
    <source>
        <dbReference type="PROSITE" id="PS50972"/>
    </source>
</evidence>
<dbReference type="PROSITE" id="PS00792">
    <property type="entry name" value="DHPS_1"/>
    <property type="match status" value="1"/>
</dbReference>
<dbReference type="SUPFAM" id="SSF51717">
    <property type="entry name" value="Dihydropteroate synthetase-like"/>
    <property type="match status" value="1"/>
</dbReference>
<evidence type="ECO:0000256" key="3">
    <source>
        <dbReference type="ARBA" id="ARBA00004763"/>
    </source>
</evidence>
<keyword evidence="8" id="KW-0479">Metal-binding</keyword>
<proteinExistence type="inferred from homology"/>
<evidence type="ECO:0000256" key="8">
    <source>
        <dbReference type="ARBA" id="ARBA00022723"/>
    </source>
</evidence>
<dbReference type="FunFam" id="3.20.20.20:FF:000006">
    <property type="entry name" value="Dihydropteroate synthase"/>
    <property type="match status" value="1"/>
</dbReference>
<evidence type="ECO:0000256" key="7">
    <source>
        <dbReference type="ARBA" id="ARBA00022679"/>
    </source>
</evidence>
<dbReference type="PROSITE" id="PS50972">
    <property type="entry name" value="PTERIN_BINDING"/>
    <property type="match status" value="1"/>
</dbReference>
<dbReference type="CDD" id="cd00739">
    <property type="entry name" value="DHPS"/>
    <property type="match status" value="1"/>
</dbReference>
<evidence type="ECO:0000256" key="2">
    <source>
        <dbReference type="ARBA" id="ARBA00001946"/>
    </source>
</evidence>
<protein>
    <recommendedName>
        <fullName evidence="6">Dihydropteroate synthase</fullName>
        <ecNumber evidence="5">2.5.1.15</ecNumber>
    </recommendedName>
    <alternativeName>
        <fullName evidence="11">Dihydropteroate pyrophosphorylase</fullName>
    </alternativeName>
</protein>
<dbReference type="EC" id="2.5.1.15" evidence="5"/>
<evidence type="ECO:0000313" key="13">
    <source>
        <dbReference type="EMBL" id="NEZ57040.1"/>
    </source>
</evidence>
<dbReference type="PANTHER" id="PTHR20941:SF1">
    <property type="entry name" value="FOLIC ACID SYNTHESIS PROTEIN FOL1"/>
    <property type="match status" value="1"/>
</dbReference>
<keyword evidence="10" id="KW-0289">Folate biosynthesis</keyword>
<organism evidence="13 14">
    <name type="scientific">Adonisia turfae CCMR0081</name>
    <dbReference type="NCBI Taxonomy" id="2292702"/>
    <lineage>
        <taxon>Bacteria</taxon>
        <taxon>Bacillati</taxon>
        <taxon>Cyanobacteriota</taxon>
        <taxon>Adonisia</taxon>
        <taxon>Adonisia turfae</taxon>
    </lineage>
</organism>
<evidence type="ECO:0000256" key="9">
    <source>
        <dbReference type="ARBA" id="ARBA00022842"/>
    </source>
</evidence>
<feature type="domain" description="Pterin-binding" evidence="12">
    <location>
        <begin position="99"/>
        <end position="358"/>
    </location>
</feature>